<name>A0A931ARW4_9FIRM</name>
<dbReference type="InterPro" id="IPR013486">
    <property type="entry name" value="SpoIID/LytB"/>
</dbReference>
<keyword evidence="2" id="KW-0175">Coiled coil</keyword>
<keyword evidence="1" id="KW-0802">TPR repeat</keyword>
<organism evidence="4 5">
    <name type="scientific">Halonatronomonas betaini</name>
    <dbReference type="NCBI Taxonomy" id="2778430"/>
    <lineage>
        <taxon>Bacteria</taxon>
        <taxon>Bacillati</taxon>
        <taxon>Bacillota</taxon>
        <taxon>Clostridia</taxon>
        <taxon>Halanaerobiales</taxon>
        <taxon>Halarsenatibacteraceae</taxon>
        <taxon>Halonatronomonas</taxon>
    </lineage>
</organism>
<comment type="caution">
    <text evidence="4">The sequence shown here is derived from an EMBL/GenBank/DDBJ whole genome shotgun (WGS) entry which is preliminary data.</text>
</comment>
<accession>A0A931ARW4</accession>
<dbReference type="PANTHER" id="PTHR30032">
    <property type="entry name" value="N-ACETYLMURAMOYL-L-ALANINE AMIDASE-RELATED"/>
    <property type="match status" value="1"/>
</dbReference>
<feature type="coiled-coil region" evidence="2">
    <location>
        <begin position="35"/>
        <end position="62"/>
    </location>
</feature>
<dbReference type="GO" id="GO:0030435">
    <property type="term" value="P:sporulation resulting in formation of a cellular spore"/>
    <property type="evidence" value="ECO:0007669"/>
    <property type="project" value="InterPro"/>
</dbReference>
<dbReference type="EMBL" id="JADPIE010000003">
    <property type="protein sequence ID" value="MBF8436746.1"/>
    <property type="molecule type" value="Genomic_DNA"/>
</dbReference>
<dbReference type="Proteomes" id="UP000621436">
    <property type="component" value="Unassembled WGS sequence"/>
</dbReference>
<dbReference type="InterPro" id="IPR019734">
    <property type="entry name" value="TPR_rpt"/>
</dbReference>
<evidence type="ECO:0000256" key="1">
    <source>
        <dbReference type="PROSITE-ProRule" id="PRU00339"/>
    </source>
</evidence>
<dbReference type="Gene3D" id="1.25.40.10">
    <property type="entry name" value="Tetratricopeptide repeat domain"/>
    <property type="match status" value="2"/>
</dbReference>
<dbReference type="SUPFAM" id="SSF48452">
    <property type="entry name" value="TPR-like"/>
    <property type="match status" value="2"/>
</dbReference>
<evidence type="ECO:0000313" key="4">
    <source>
        <dbReference type="EMBL" id="MBF8436746.1"/>
    </source>
</evidence>
<dbReference type="InterPro" id="IPR013693">
    <property type="entry name" value="SpoIID/LytB_N"/>
</dbReference>
<gene>
    <name evidence="4" type="ORF">I0Q91_06645</name>
</gene>
<protein>
    <submittedName>
        <fullName evidence="4">SpoIID/LytB domain-containing protein</fullName>
    </submittedName>
</protein>
<dbReference type="NCBIfam" id="TIGR02669">
    <property type="entry name" value="SpoIID_LytB"/>
    <property type="match status" value="1"/>
</dbReference>
<keyword evidence="5" id="KW-1185">Reference proteome</keyword>
<evidence type="ECO:0000259" key="3">
    <source>
        <dbReference type="Pfam" id="PF08486"/>
    </source>
</evidence>
<dbReference type="AlphaFoldDB" id="A0A931ARW4"/>
<dbReference type="InterPro" id="IPR011990">
    <property type="entry name" value="TPR-like_helical_dom_sf"/>
</dbReference>
<sequence length="687" mass="78544">MFKKIVVAVITIILITLTFSLSGYALDNVKEYYYNGQYEEAIERLEELLDEIESNSDNELNKEISEYDIYRNLAIIYLEKGEQEAALNNFQEAESFKDGYKAILENAIALFNAGWYDDAEEKFIEIFDEYENRFNGNENYINHLYYFSGLNSMKTGDYTNAIDRFQKGIYFDSSYIKYYIGIGEIAESTGDIVQAARNYEEAFTRDTSLTYLLPTIARGYEEMGDHYQAFQYWQRSIRVGVEESYARQRADTLREKYPELRPDPDREIPEPSWRDVRPIEVRESTPDVDIGLINDVNNLRFQVDSDFKIVDGEGNVILDGGDAYREWSIEQRTNRISIKRRGFLVKEFQFDGDLIIKPENENGSILLYEVQYGSGYFWANQEDRQYRGEMKISKTSPHNFNVINRVNLEEYLISVVPAEMPASWPQEALRAQAVAARSYAMFQIGRKHAADGYDLCATVHCAVYRGINSENDRTTQAVLATTGEVGKHNGQVIDAVFSANSGGHTEASGNVWGGEREYLQGVSTVSNNEYEFPLLPAELRDFLMTSPESYSGRSPFASRNAYRWTWELQLSDLIDNYDLGKIKDIEITERTPSGYIRSLDIIGENDRVSFSGDTIRSRLGGLRSNNFIINKSFDSDGYLERAVLFGAGWGHGVGFDQTASAGMATEGYNHRAIFTHFYDDVTIEEAY</sequence>
<dbReference type="RefSeq" id="WP_270453657.1">
    <property type="nucleotide sequence ID" value="NZ_JADPIE010000003.1"/>
</dbReference>
<feature type="domain" description="Sporulation stage II protein D amidase enhancer LytB N-terminal" evidence="3">
    <location>
        <begin position="398"/>
        <end position="485"/>
    </location>
</feature>
<dbReference type="SMART" id="SM00028">
    <property type="entry name" value="TPR"/>
    <property type="match status" value="4"/>
</dbReference>
<feature type="repeat" description="TPR" evidence="1">
    <location>
        <begin position="67"/>
        <end position="100"/>
    </location>
</feature>
<evidence type="ECO:0000313" key="5">
    <source>
        <dbReference type="Proteomes" id="UP000621436"/>
    </source>
</evidence>
<dbReference type="PROSITE" id="PS50005">
    <property type="entry name" value="TPR"/>
    <property type="match status" value="1"/>
</dbReference>
<dbReference type="InterPro" id="IPR051922">
    <property type="entry name" value="Bact_Sporulation_Assoc"/>
</dbReference>
<proteinExistence type="predicted"/>
<dbReference type="GO" id="GO:0030288">
    <property type="term" value="C:outer membrane-bounded periplasmic space"/>
    <property type="evidence" value="ECO:0007669"/>
    <property type="project" value="TreeGrafter"/>
</dbReference>
<evidence type="ECO:0000256" key="2">
    <source>
        <dbReference type="SAM" id="Coils"/>
    </source>
</evidence>
<dbReference type="Pfam" id="PF08486">
    <property type="entry name" value="SpoIID"/>
    <property type="match status" value="1"/>
</dbReference>
<reference evidence="4" key="1">
    <citation type="submission" date="2020-11" db="EMBL/GenBank/DDBJ databases">
        <title>Halonatronomonas betainensis gen. nov., sp. nov. a novel haloalkaliphilic representative of the family Halanaerobiacae capable of betaine degradation.</title>
        <authorList>
            <person name="Boltyanskaya Y."/>
            <person name="Kevbrin V."/>
            <person name="Detkova E."/>
            <person name="Grouzdev D.S."/>
            <person name="Koziaeva V."/>
            <person name="Zhilina T."/>
        </authorList>
    </citation>
    <scope>NUCLEOTIDE SEQUENCE</scope>
    <source>
        <strain evidence="4">Z-7014</strain>
    </source>
</reference>
<dbReference type="PANTHER" id="PTHR30032:SF4">
    <property type="entry name" value="AMIDASE ENHANCER"/>
    <property type="match status" value="1"/>
</dbReference>